<evidence type="ECO:0000313" key="1">
    <source>
        <dbReference type="EMBL" id="RUS58425.1"/>
    </source>
</evidence>
<accession>A0A433RYQ2</accession>
<dbReference type="Proteomes" id="UP000288623">
    <property type="component" value="Unassembled WGS sequence"/>
</dbReference>
<dbReference type="InterPro" id="IPR019644">
    <property type="entry name" value="DUF2508"/>
</dbReference>
<organism evidence="1 2">
    <name type="scientific">Candidatus Kurthia intestinigallinarum</name>
    <dbReference type="NCBI Taxonomy" id="1562256"/>
    <lineage>
        <taxon>Bacteria</taxon>
        <taxon>Bacillati</taxon>
        <taxon>Bacillota</taxon>
        <taxon>Bacilli</taxon>
        <taxon>Bacillales</taxon>
        <taxon>Caryophanaceae</taxon>
        <taxon>Kurthia</taxon>
    </lineage>
</organism>
<dbReference type="EMBL" id="JTFC01000002">
    <property type="protein sequence ID" value="RUS58425.1"/>
    <property type="molecule type" value="Genomic_DNA"/>
</dbReference>
<sequence>MFFSKKQKLRREYDEKLVGLIKGAKQDLDDIQHLEGIADDFELSTIAQKKIAESKYFYLFKEARIRKVLIK</sequence>
<protein>
    <submittedName>
        <fullName evidence="1">Uncharacterized protein</fullName>
    </submittedName>
</protein>
<proteinExistence type="predicted"/>
<gene>
    <name evidence="1" type="ORF">QI30_00285</name>
</gene>
<dbReference type="Pfam" id="PF10704">
    <property type="entry name" value="DUF2508"/>
    <property type="match status" value="1"/>
</dbReference>
<dbReference type="RefSeq" id="WP_126988971.1">
    <property type="nucleotide sequence ID" value="NZ_JTFC01000002.1"/>
</dbReference>
<name>A0A433RYQ2_9BACL</name>
<keyword evidence="2" id="KW-1185">Reference proteome</keyword>
<comment type="caution">
    <text evidence="1">The sequence shown here is derived from an EMBL/GenBank/DDBJ whole genome shotgun (WGS) entry which is preliminary data.</text>
</comment>
<reference evidence="1 2" key="1">
    <citation type="submission" date="2014-11" db="EMBL/GenBank/DDBJ databases">
        <title>Genome sequence and analysis of novel Kurthia sp.</title>
        <authorList>
            <person name="Lawson J.N."/>
            <person name="Gonzalez J.E."/>
            <person name="Rinauldi L."/>
            <person name="Xuan Z."/>
            <person name="Firman A."/>
            <person name="Shaddox L."/>
            <person name="Trudeau A."/>
            <person name="Shah S."/>
            <person name="Reiman D."/>
        </authorList>
    </citation>
    <scope>NUCLEOTIDE SEQUENCE [LARGE SCALE GENOMIC DNA]</scope>
    <source>
        <strain evidence="1 2">3B1D</strain>
    </source>
</reference>
<dbReference type="AlphaFoldDB" id="A0A433RYQ2"/>
<evidence type="ECO:0000313" key="2">
    <source>
        <dbReference type="Proteomes" id="UP000288623"/>
    </source>
</evidence>
<dbReference type="OrthoDB" id="2166610at2"/>